<name>G7VUB3_PAETH</name>
<evidence type="ECO:0000313" key="2">
    <source>
        <dbReference type="EMBL" id="AET56910.1"/>
    </source>
</evidence>
<organism evidence="2 3">
    <name type="scientific">Paenibacillus terrae (strain HPL-003)</name>
    <dbReference type="NCBI Taxonomy" id="985665"/>
    <lineage>
        <taxon>Bacteria</taxon>
        <taxon>Bacillati</taxon>
        <taxon>Bacillota</taxon>
        <taxon>Bacilli</taxon>
        <taxon>Bacillales</taxon>
        <taxon>Paenibacillaceae</taxon>
        <taxon>Paenibacillus</taxon>
    </lineage>
</organism>
<evidence type="ECO:0000256" key="1">
    <source>
        <dbReference type="SAM" id="Phobius"/>
    </source>
</evidence>
<feature type="transmembrane region" description="Helical" evidence="1">
    <location>
        <begin position="12"/>
        <end position="29"/>
    </location>
</feature>
<dbReference type="HOGENOM" id="CLU_2937354_0_0_9"/>
<keyword evidence="1" id="KW-1133">Transmembrane helix</keyword>
<dbReference type="KEGG" id="pta:HPL003_00630"/>
<protein>
    <submittedName>
        <fullName evidence="2">Uncharacterized protein</fullName>
    </submittedName>
</protein>
<proteinExistence type="predicted"/>
<sequence>MLFMKERGGNVMIQILTYISGIFIIVSVSRKRKKYPIGMTDHFCQGSRIILIMTQLTRLG</sequence>
<dbReference type="Proteomes" id="UP000005876">
    <property type="component" value="Chromosome"/>
</dbReference>
<reference evidence="3" key="1">
    <citation type="submission" date="2011-11" db="EMBL/GenBank/DDBJ databases">
        <title>Complete sequence of Paenibacillus terrae HPL-003.</title>
        <authorList>
            <person name="Shin S.H."/>
            <person name="Kim S."/>
            <person name="Kim J.Y."/>
        </authorList>
    </citation>
    <scope>NUCLEOTIDE SEQUENCE [LARGE SCALE GENOMIC DNA]</scope>
    <source>
        <strain evidence="3">HPL-003</strain>
    </source>
</reference>
<dbReference type="AlphaFoldDB" id="G7VUB3"/>
<reference evidence="2 3" key="3">
    <citation type="journal article" date="2012" name="J. Bacteriol.">
        <title>Genome Sequence of Paenibacillus terrae HPL-003, a Xylanase-Producing Bacterium Isolated from Soil Found in Forest Residue.</title>
        <authorList>
            <person name="Shin S.H."/>
            <person name="Kim S."/>
            <person name="Kim J.Y."/>
            <person name="Song H.Y."/>
            <person name="Cho S.J."/>
            <person name="Kim D.R."/>
            <person name="Lee K.I."/>
            <person name="Lim H.K."/>
            <person name="Park N.J."/>
            <person name="Hwang I.T."/>
            <person name="Yang K.S."/>
        </authorList>
    </citation>
    <scope>NUCLEOTIDE SEQUENCE [LARGE SCALE GENOMIC DNA]</scope>
    <source>
        <strain evidence="2 3">HPL-003</strain>
    </source>
</reference>
<reference key="2">
    <citation type="submission" date="2011-11" db="EMBL/GenBank/DDBJ databases">
        <authorList>
            <person name="Shin S.H."/>
            <person name="Kim S."/>
            <person name="Kim J.Y."/>
        </authorList>
    </citation>
    <scope>NUCLEOTIDE SEQUENCE</scope>
    <source>
        <strain>HPL-003</strain>
    </source>
</reference>
<gene>
    <name evidence="2" type="ordered locus">HPL003_00630</name>
</gene>
<accession>G7VUB3</accession>
<keyword evidence="1" id="KW-0472">Membrane</keyword>
<keyword evidence="1" id="KW-0812">Transmembrane</keyword>
<dbReference type="EMBL" id="CP003107">
    <property type="protein sequence ID" value="AET56910.1"/>
    <property type="molecule type" value="Genomic_DNA"/>
</dbReference>
<evidence type="ECO:0000313" key="3">
    <source>
        <dbReference type="Proteomes" id="UP000005876"/>
    </source>
</evidence>
<dbReference type="STRING" id="985665.HPL003_00630"/>